<protein>
    <submittedName>
        <fullName evidence="6">GntR family transcriptional regulator</fullName>
    </submittedName>
</protein>
<dbReference type="RefSeq" id="WP_158033487.1">
    <property type="nucleotide sequence ID" value="NZ_ML708615.1"/>
</dbReference>
<dbReference type="GO" id="GO:0003677">
    <property type="term" value="F:DNA binding"/>
    <property type="evidence" value="ECO:0007669"/>
    <property type="project" value="UniProtKB-KW"/>
</dbReference>
<dbReference type="AlphaFoldDB" id="A0A5J5KXT7"/>
<dbReference type="CDD" id="cd07377">
    <property type="entry name" value="WHTH_GntR"/>
    <property type="match status" value="1"/>
</dbReference>
<evidence type="ECO:0000256" key="2">
    <source>
        <dbReference type="ARBA" id="ARBA00023125"/>
    </source>
</evidence>
<evidence type="ECO:0000259" key="5">
    <source>
        <dbReference type="PROSITE" id="PS50949"/>
    </source>
</evidence>
<dbReference type="PROSITE" id="PS50949">
    <property type="entry name" value="HTH_GNTR"/>
    <property type="match status" value="1"/>
</dbReference>
<dbReference type="SUPFAM" id="SSF46785">
    <property type="entry name" value="Winged helix' DNA-binding domain"/>
    <property type="match status" value="1"/>
</dbReference>
<dbReference type="InterPro" id="IPR036390">
    <property type="entry name" value="WH_DNA-bd_sf"/>
</dbReference>
<dbReference type="EMBL" id="SZWF01000006">
    <property type="protein sequence ID" value="KAA9394464.1"/>
    <property type="molecule type" value="Genomic_DNA"/>
</dbReference>
<organism evidence="6 7">
    <name type="scientific">Kocuria coralli</name>
    <dbReference type="NCBI Taxonomy" id="1461025"/>
    <lineage>
        <taxon>Bacteria</taxon>
        <taxon>Bacillati</taxon>
        <taxon>Actinomycetota</taxon>
        <taxon>Actinomycetes</taxon>
        <taxon>Micrococcales</taxon>
        <taxon>Micrococcaceae</taxon>
        <taxon>Kocuria</taxon>
    </lineage>
</organism>
<evidence type="ECO:0000313" key="6">
    <source>
        <dbReference type="EMBL" id="KAA9394464.1"/>
    </source>
</evidence>
<comment type="caution">
    <text evidence="6">The sequence shown here is derived from an EMBL/GenBank/DDBJ whole genome shotgun (WGS) entry which is preliminary data.</text>
</comment>
<evidence type="ECO:0000313" key="7">
    <source>
        <dbReference type="Proteomes" id="UP000325957"/>
    </source>
</evidence>
<reference evidence="6 7" key="1">
    <citation type="submission" date="2019-05" db="EMBL/GenBank/DDBJ databases">
        <title>Kocuria coralli sp. nov., a novel actinobacterium isolated from coral reef seawater.</title>
        <authorList>
            <person name="Li J."/>
        </authorList>
    </citation>
    <scope>NUCLEOTIDE SEQUENCE [LARGE SCALE GENOMIC DNA]</scope>
    <source>
        <strain evidence="6 7">SCSIO 13007</strain>
    </source>
</reference>
<name>A0A5J5KXT7_9MICC</name>
<gene>
    <name evidence="6" type="ORF">FCK90_06475</name>
</gene>
<dbReference type="SMART" id="SM00345">
    <property type="entry name" value="HTH_GNTR"/>
    <property type="match status" value="1"/>
</dbReference>
<keyword evidence="2" id="KW-0238">DNA-binding</keyword>
<keyword evidence="3" id="KW-0804">Transcription</keyword>
<proteinExistence type="predicted"/>
<dbReference type="OrthoDB" id="162505at2"/>
<keyword evidence="1" id="KW-0805">Transcription regulation</keyword>
<dbReference type="GO" id="GO:0003700">
    <property type="term" value="F:DNA-binding transcription factor activity"/>
    <property type="evidence" value="ECO:0007669"/>
    <property type="project" value="InterPro"/>
</dbReference>
<evidence type="ECO:0000256" key="3">
    <source>
        <dbReference type="ARBA" id="ARBA00023163"/>
    </source>
</evidence>
<dbReference type="PANTHER" id="PTHR38445:SF10">
    <property type="entry name" value="GNTR-FAMILY TRANSCRIPTIONAL REGULATOR"/>
    <property type="match status" value="1"/>
</dbReference>
<evidence type="ECO:0000256" key="1">
    <source>
        <dbReference type="ARBA" id="ARBA00023015"/>
    </source>
</evidence>
<sequence>MTPPAPRSDRPIFLELADRIADDILSGAYPPGSQVPSTTELSVHYRINPATAGKALNRLVDHAVLEKRRGLGMFVTADGPEVLRTQRQGELLDSYVAPLLAEARRLGMTTADVVALLQSHPGAAAATSPTHTTTAPAEASS</sequence>
<dbReference type="Pfam" id="PF00392">
    <property type="entry name" value="GntR"/>
    <property type="match status" value="1"/>
</dbReference>
<accession>A0A5J5KXT7</accession>
<feature type="domain" description="HTH gntR-type" evidence="5">
    <location>
        <begin position="10"/>
        <end position="78"/>
    </location>
</feature>
<dbReference type="InterPro" id="IPR000524">
    <property type="entry name" value="Tscrpt_reg_HTH_GntR"/>
</dbReference>
<dbReference type="Gene3D" id="1.10.10.10">
    <property type="entry name" value="Winged helix-like DNA-binding domain superfamily/Winged helix DNA-binding domain"/>
    <property type="match status" value="1"/>
</dbReference>
<feature type="region of interest" description="Disordered" evidence="4">
    <location>
        <begin position="122"/>
        <end position="141"/>
    </location>
</feature>
<dbReference type="InterPro" id="IPR036388">
    <property type="entry name" value="WH-like_DNA-bd_sf"/>
</dbReference>
<evidence type="ECO:0000256" key="4">
    <source>
        <dbReference type="SAM" id="MobiDB-lite"/>
    </source>
</evidence>
<keyword evidence="7" id="KW-1185">Reference proteome</keyword>
<dbReference type="Proteomes" id="UP000325957">
    <property type="component" value="Unassembled WGS sequence"/>
</dbReference>
<dbReference type="PANTHER" id="PTHR38445">
    <property type="entry name" value="HTH-TYPE TRANSCRIPTIONAL REPRESSOR YTRA"/>
    <property type="match status" value="1"/>
</dbReference>